<dbReference type="Proteomes" id="UP000034150">
    <property type="component" value="Unassembled WGS sequence"/>
</dbReference>
<sequence length="98" mass="10222" precursor="true">MSTIGIATATATALTAVALGLAAPALAAPTAASAEDTISELEAAGNRVIVTRQSRVPLDEAAVVNMTTGPDIWKRLWDANFEDQHLTRTGSVIYLTVK</sequence>
<dbReference type="AlphaFoldDB" id="A0A0J6W1W4"/>
<dbReference type="Proteomes" id="UP000036313">
    <property type="component" value="Unassembled WGS sequence"/>
</dbReference>
<keyword evidence="5" id="KW-1185">Reference proteome</keyword>
<protein>
    <submittedName>
        <fullName evidence="3">Uncharacterized protein</fullName>
    </submittedName>
</protein>
<reference evidence="3 6" key="1">
    <citation type="journal article" date="2015" name="Genome Biol. Evol.">
        <title>Characterization of Three Mycobacterium spp. with Potential Use in Bioremediation by Genome Sequencing and Comparative Genomics.</title>
        <authorList>
            <person name="Das S."/>
            <person name="Pettersson B.M."/>
            <person name="Behra P.R."/>
            <person name="Ramesh M."/>
            <person name="Dasgupta S."/>
            <person name="Bhattacharya A."/>
            <person name="Kirsebom L.A."/>
        </authorList>
    </citation>
    <scope>NUCLEOTIDE SEQUENCE [LARGE SCALE GENOMIC DNA]</scope>
    <source>
        <strain evidence="3 6">DSM 44075</strain>
    </source>
</reference>
<evidence type="ECO:0000313" key="2">
    <source>
        <dbReference type="EMBL" id="KKF03208.1"/>
    </source>
</evidence>
<feature type="chain" id="PRO_5041862450" evidence="1">
    <location>
        <begin position="28"/>
        <end position="98"/>
    </location>
</feature>
<gene>
    <name evidence="4" type="ORF">EUA04_22485</name>
    <name evidence="3" type="ORF">MOBUDSM44075_03043</name>
    <name evidence="2" type="ORF">WN67_04505</name>
</gene>
<reference evidence="4 7" key="3">
    <citation type="submission" date="2019-01" db="EMBL/GenBank/DDBJ databases">
        <title>High-quality-draft genome sequences of five non-tuberculosis mycobacteriaceae isolated from a nosocomial environment.</title>
        <authorList>
            <person name="Tiago I."/>
            <person name="Alarico S."/>
            <person name="Pereira S.G."/>
            <person name="Coelho C."/>
            <person name="Maranha A."/>
            <person name="Empadinhas N."/>
        </authorList>
    </citation>
    <scope>NUCLEOTIDE SEQUENCE [LARGE SCALE GENOMIC DNA]</scope>
    <source>
        <strain evidence="4 7">22DIII</strain>
    </source>
</reference>
<dbReference type="PATRIC" id="fig|1807.13.peg.493"/>
<organism evidence="3 6">
    <name type="scientific">Mycolicibacterium obuense</name>
    <dbReference type="NCBI Taxonomy" id="1807"/>
    <lineage>
        <taxon>Bacteria</taxon>
        <taxon>Bacillati</taxon>
        <taxon>Actinomycetota</taxon>
        <taxon>Actinomycetes</taxon>
        <taxon>Mycobacteriales</taxon>
        <taxon>Mycobacteriaceae</taxon>
        <taxon>Mycolicibacterium</taxon>
    </lineage>
</organism>
<evidence type="ECO:0000256" key="1">
    <source>
        <dbReference type="SAM" id="SignalP"/>
    </source>
</evidence>
<comment type="caution">
    <text evidence="3">The sequence shown here is derived from an EMBL/GenBank/DDBJ whole genome shotgun (WGS) entry which is preliminary data.</text>
</comment>
<proteinExistence type="predicted"/>
<dbReference type="Proteomes" id="UP000294952">
    <property type="component" value="Unassembled WGS sequence"/>
</dbReference>
<accession>A0A0J6W1W4</accession>
<dbReference type="OrthoDB" id="4748352at2"/>
<dbReference type="EMBL" id="SDLP01000008">
    <property type="protein sequence ID" value="TDL04543.1"/>
    <property type="molecule type" value="Genomic_DNA"/>
</dbReference>
<dbReference type="RefSeq" id="WP_046361881.1">
    <property type="nucleotide sequence ID" value="NZ_CALTXN010000015.1"/>
</dbReference>
<keyword evidence="1" id="KW-0732">Signal</keyword>
<dbReference type="EMBL" id="JYNU01000016">
    <property type="protein sequence ID" value="KMO75672.1"/>
    <property type="molecule type" value="Genomic_DNA"/>
</dbReference>
<evidence type="ECO:0000313" key="6">
    <source>
        <dbReference type="Proteomes" id="UP000036313"/>
    </source>
</evidence>
<evidence type="ECO:0000313" key="7">
    <source>
        <dbReference type="Proteomes" id="UP000294952"/>
    </source>
</evidence>
<name>A0A0J6W1W4_9MYCO</name>
<feature type="signal peptide" evidence="1">
    <location>
        <begin position="1"/>
        <end position="27"/>
    </location>
</feature>
<evidence type="ECO:0000313" key="3">
    <source>
        <dbReference type="EMBL" id="KMO75672.1"/>
    </source>
</evidence>
<evidence type="ECO:0000313" key="5">
    <source>
        <dbReference type="Proteomes" id="UP000034150"/>
    </source>
</evidence>
<reference evidence="2 5" key="2">
    <citation type="submission" date="2015-04" db="EMBL/GenBank/DDBJ databases">
        <title>Genome sequence of Mycobacterium obuense UC1.</title>
        <authorList>
            <person name="Greninger A.L."/>
            <person name="Cunningham G."/>
            <person name="Chiu C.Y."/>
            <person name="Miller S."/>
        </authorList>
    </citation>
    <scope>NUCLEOTIDE SEQUENCE [LARGE SCALE GENOMIC DNA]</scope>
    <source>
        <strain evidence="2 5">UC1</strain>
    </source>
</reference>
<dbReference type="EMBL" id="LAUZ02000003">
    <property type="protein sequence ID" value="KKF03208.1"/>
    <property type="molecule type" value="Genomic_DNA"/>
</dbReference>
<evidence type="ECO:0000313" key="4">
    <source>
        <dbReference type="EMBL" id="TDL04543.1"/>
    </source>
</evidence>